<feature type="domain" description="Cathepsin propeptide inhibitor" evidence="1">
    <location>
        <begin position="12"/>
        <end position="70"/>
    </location>
</feature>
<protein>
    <recommendedName>
        <fullName evidence="1">Cathepsin propeptide inhibitor domain-containing protein</fullName>
    </recommendedName>
</protein>
<organism evidence="2 3">
    <name type="scientific">Leptosia nina</name>
    <dbReference type="NCBI Taxonomy" id="320188"/>
    <lineage>
        <taxon>Eukaryota</taxon>
        <taxon>Metazoa</taxon>
        <taxon>Ecdysozoa</taxon>
        <taxon>Arthropoda</taxon>
        <taxon>Hexapoda</taxon>
        <taxon>Insecta</taxon>
        <taxon>Pterygota</taxon>
        <taxon>Neoptera</taxon>
        <taxon>Endopterygota</taxon>
        <taxon>Lepidoptera</taxon>
        <taxon>Glossata</taxon>
        <taxon>Ditrysia</taxon>
        <taxon>Papilionoidea</taxon>
        <taxon>Pieridae</taxon>
        <taxon>Pierinae</taxon>
        <taxon>Leptosia</taxon>
    </lineage>
</organism>
<dbReference type="AlphaFoldDB" id="A0AAV1JCK0"/>
<evidence type="ECO:0000313" key="2">
    <source>
        <dbReference type="EMBL" id="CAK1547240.1"/>
    </source>
</evidence>
<evidence type="ECO:0000313" key="3">
    <source>
        <dbReference type="Proteomes" id="UP001497472"/>
    </source>
</evidence>
<proteinExistence type="predicted"/>
<sequence length="178" mass="21832">MIYNADNVTEVFEYFKEKYDKRYKDDAEASKAFKNFVVNFNKVSNLNEATRDKDTFYIVNQYADMDPNEFNKHYAIRFKPYFEISNKKDAEFLGRERLRDINASELYDLDQAEELYNEFMKKYKKRNMTKRYDRQVHYYRFVKTLVEMNNNYFRGHENISIDETADVLKEPNEYFWSK</sequence>
<accession>A0AAV1JCK0</accession>
<dbReference type="SMART" id="SM00848">
    <property type="entry name" value="Inhibitor_I29"/>
    <property type="match status" value="1"/>
</dbReference>
<evidence type="ECO:0000259" key="1">
    <source>
        <dbReference type="SMART" id="SM00848"/>
    </source>
</evidence>
<gene>
    <name evidence="2" type="ORF">LNINA_LOCUS6731</name>
</gene>
<reference evidence="2 3" key="1">
    <citation type="submission" date="2023-11" db="EMBL/GenBank/DDBJ databases">
        <authorList>
            <person name="Okamura Y."/>
        </authorList>
    </citation>
    <scope>NUCLEOTIDE SEQUENCE [LARGE SCALE GENOMIC DNA]</scope>
</reference>
<dbReference type="Gene3D" id="1.10.287.2250">
    <property type="match status" value="1"/>
</dbReference>
<keyword evidence="3" id="KW-1185">Reference proteome</keyword>
<dbReference type="EMBL" id="CAVLEF010000009">
    <property type="protein sequence ID" value="CAK1547240.1"/>
    <property type="molecule type" value="Genomic_DNA"/>
</dbReference>
<name>A0AAV1JCK0_9NEOP</name>
<dbReference type="InterPro" id="IPR013201">
    <property type="entry name" value="Prot_inhib_I29"/>
</dbReference>
<dbReference type="Pfam" id="PF08246">
    <property type="entry name" value="Inhibitor_I29"/>
    <property type="match status" value="1"/>
</dbReference>
<dbReference type="InterPro" id="IPR038765">
    <property type="entry name" value="Papain-like_cys_pep_sf"/>
</dbReference>
<comment type="caution">
    <text evidence="2">The sequence shown here is derived from an EMBL/GenBank/DDBJ whole genome shotgun (WGS) entry which is preliminary data.</text>
</comment>
<dbReference type="SUPFAM" id="SSF54001">
    <property type="entry name" value="Cysteine proteinases"/>
    <property type="match status" value="1"/>
</dbReference>
<dbReference type="Proteomes" id="UP001497472">
    <property type="component" value="Unassembled WGS sequence"/>
</dbReference>